<evidence type="ECO:0008006" key="3">
    <source>
        <dbReference type="Google" id="ProtNLM"/>
    </source>
</evidence>
<accession>A0A059FB42</accession>
<dbReference type="Proteomes" id="UP000024816">
    <property type="component" value="Unassembled WGS sequence"/>
</dbReference>
<protein>
    <recommendedName>
        <fullName evidence="3">GGDEF domain-containing protein</fullName>
    </recommendedName>
</protein>
<proteinExistence type="predicted"/>
<dbReference type="EMBL" id="ARYJ01000007">
    <property type="protein sequence ID" value="KCZ87817.1"/>
    <property type="molecule type" value="Genomic_DNA"/>
</dbReference>
<comment type="caution">
    <text evidence="1">The sequence shown here is derived from an EMBL/GenBank/DDBJ whole genome shotgun (WGS) entry which is preliminary data.</text>
</comment>
<dbReference type="InterPro" id="IPR043128">
    <property type="entry name" value="Rev_trsase/Diguanyl_cyclase"/>
</dbReference>
<dbReference type="OrthoDB" id="7617825at2"/>
<organism evidence="1 2">
    <name type="scientific">Hyphomonas jannaschiana VP2</name>
    <dbReference type="NCBI Taxonomy" id="1280952"/>
    <lineage>
        <taxon>Bacteria</taxon>
        <taxon>Pseudomonadati</taxon>
        <taxon>Pseudomonadota</taxon>
        <taxon>Alphaproteobacteria</taxon>
        <taxon>Hyphomonadales</taxon>
        <taxon>Hyphomonadaceae</taxon>
        <taxon>Hyphomonas</taxon>
    </lineage>
</organism>
<name>A0A059FB42_9PROT</name>
<dbReference type="InterPro" id="IPR029787">
    <property type="entry name" value="Nucleotide_cyclase"/>
</dbReference>
<dbReference type="Gene3D" id="3.30.70.270">
    <property type="match status" value="1"/>
</dbReference>
<evidence type="ECO:0000313" key="2">
    <source>
        <dbReference type="Proteomes" id="UP000024816"/>
    </source>
</evidence>
<evidence type="ECO:0000313" key="1">
    <source>
        <dbReference type="EMBL" id="KCZ87817.1"/>
    </source>
</evidence>
<dbReference type="Gene3D" id="3.40.50.2300">
    <property type="match status" value="1"/>
</dbReference>
<keyword evidence="2" id="KW-1185">Reference proteome</keyword>
<sequence>MLDLSFLDPPIEVAASGPRLESILTRLRNHGMRAYPASDPIDFDATEPLLIDMESLPSGLRDRDIHLSEGAERRPLVLLTQDTQTAEGLDVLIVSQDSDLEMLKARLTSLVRRQARTAEFRIRMETAASFGVADVQPVSERRPEVLYLGDGGAGFFALRSALKAHDIPVTAALTLRTAADYLKSGRFAAVLADLTPAGGDAANYIDWGRAEASLTGTPLFVLAQPGADLSEAHLAALMVSTDLVEQSGDAEALAGRISRAISHHAASAPVLPAQLQATPSVDPDTGLFHREFIKAHLDRQIALSSERGEPLCVLTIKLDDAHTGRLPDLAQLTRTCVRDTDCIAHFGNGTIIISTPHTPYRGAVRLAERLMIKLTRNSDFDGLTLSWRVVEKRSYHTAGTLLAEGLSGPYTREYAA</sequence>
<reference evidence="1 2" key="1">
    <citation type="journal article" date="2014" name="Antonie Van Leeuwenhoek">
        <title>Hyphomonas beringensis sp. nov. and Hyphomonas chukchiensis sp. nov., isolated from surface seawater of the Bering Sea and Chukchi Sea.</title>
        <authorList>
            <person name="Li C."/>
            <person name="Lai Q."/>
            <person name="Li G."/>
            <person name="Dong C."/>
            <person name="Wang J."/>
            <person name="Liao Y."/>
            <person name="Shao Z."/>
        </authorList>
    </citation>
    <scope>NUCLEOTIDE SEQUENCE [LARGE SCALE GENOMIC DNA]</scope>
    <source>
        <strain evidence="1 2">VP2</strain>
    </source>
</reference>
<dbReference type="RefSeq" id="WP_035582716.1">
    <property type="nucleotide sequence ID" value="NZ_ARYJ01000007.1"/>
</dbReference>
<dbReference type="eggNOG" id="COG3706">
    <property type="taxonomic scope" value="Bacteria"/>
</dbReference>
<dbReference type="SUPFAM" id="SSF55073">
    <property type="entry name" value="Nucleotide cyclase"/>
    <property type="match status" value="1"/>
</dbReference>
<dbReference type="AlphaFoldDB" id="A0A059FB42"/>
<gene>
    <name evidence="1" type="ORF">HJA_12474</name>
</gene>
<dbReference type="PATRIC" id="fig|1280952.3.peg.2498"/>
<dbReference type="STRING" id="1280952.HJA_12474"/>